<dbReference type="EMBL" id="WOWK01000005">
    <property type="protein sequence ID" value="KAF0330857.1"/>
    <property type="molecule type" value="Genomic_DNA"/>
</dbReference>
<proteinExistence type="predicted"/>
<evidence type="ECO:0000313" key="3">
    <source>
        <dbReference type="Proteomes" id="UP000434172"/>
    </source>
</evidence>
<accession>A0A8H3WTY6</accession>
<keyword evidence="3" id="KW-1185">Reference proteome</keyword>
<organism evidence="2 3">
    <name type="scientific">Colletotrichum asianum</name>
    <dbReference type="NCBI Taxonomy" id="702518"/>
    <lineage>
        <taxon>Eukaryota</taxon>
        <taxon>Fungi</taxon>
        <taxon>Dikarya</taxon>
        <taxon>Ascomycota</taxon>
        <taxon>Pezizomycotina</taxon>
        <taxon>Sordariomycetes</taxon>
        <taxon>Hypocreomycetidae</taxon>
        <taxon>Glomerellales</taxon>
        <taxon>Glomerellaceae</taxon>
        <taxon>Colletotrichum</taxon>
        <taxon>Colletotrichum gloeosporioides species complex</taxon>
    </lineage>
</organism>
<feature type="transmembrane region" description="Helical" evidence="1">
    <location>
        <begin position="12"/>
        <end position="32"/>
    </location>
</feature>
<dbReference type="AlphaFoldDB" id="A0A8H3WTY6"/>
<evidence type="ECO:0000313" key="2">
    <source>
        <dbReference type="EMBL" id="KAF0330857.1"/>
    </source>
</evidence>
<sequence>MSASHPDERRGIFAATDGLAVLRALLTANFLLIRMLRRPIVADGCSGSDETNERALWCLFGGVGRG</sequence>
<dbReference type="Proteomes" id="UP000434172">
    <property type="component" value="Unassembled WGS sequence"/>
</dbReference>
<comment type="caution">
    <text evidence="2">The sequence shown here is derived from an EMBL/GenBank/DDBJ whole genome shotgun (WGS) entry which is preliminary data.</text>
</comment>
<protein>
    <submittedName>
        <fullName evidence="2">Uncharacterized protein</fullName>
    </submittedName>
</protein>
<name>A0A8H3WTY6_9PEZI</name>
<evidence type="ECO:0000256" key="1">
    <source>
        <dbReference type="SAM" id="Phobius"/>
    </source>
</evidence>
<reference evidence="2 3" key="1">
    <citation type="submission" date="2019-12" db="EMBL/GenBank/DDBJ databases">
        <title>A genome sequence resource for the geographically widespread anthracnose pathogen Colletotrichum asianum.</title>
        <authorList>
            <person name="Meng Y."/>
        </authorList>
    </citation>
    <scope>NUCLEOTIDE SEQUENCE [LARGE SCALE GENOMIC DNA]</scope>
    <source>
        <strain evidence="2 3">ICMP 18580</strain>
    </source>
</reference>
<keyword evidence="1" id="KW-0472">Membrane</keyword>
<gene>
    <name evidence="2" type="ORF">GQ607_001726</name>
</gene>
<keyword evidence="1" id="KW-0812">Transmembrane</keyword>
<keyword evidence="1" id="KW-1133">Transmembrane helix</keyword>